<dbReference type="AlphaFoldDB" id="A0A098G1U2"/>
<dbReference type="RefSeq" id="WP_045094723.1">
    <property type="nucleotide sequence ID" value="NZ_LN614827.1"/>
</dbReference>
<gene>
    <name evidence="2" type="ORF">LFA_0481</name>
</gene>
<keyword evidence="3" id="KW-1185">Reference proteome</keyword>
<dbReference type="OrthoDB" id="5654315at2"/>
<dbReference type="SUPFAM" id="SSF56300">
    <property type="entry name" value="Metallo-dependent phosphatases"/>
    <property type="match status" value="1"/>
</dbReference>
<dbReference type="Pfam" id="PF21663">
    <property type="entry name" value="WipA_Phos"/>
    <property type="match status" value="1"/>
</dbReference>
<feature type="domain" description="WipA-like phosphatase" evidence="1">
    <location>
        <begin position="106"/>
        <end position="320"/>
    </location>
</feature>
<dbReference type="InterPro" id="IPR029052">
    <property type="entry name" value="Metallo-depent_PP-like"/>
</dbReference>
<dbReference type="GO" id="GO:0016791">
    <property type="term" value="F:phosphatase activity"/>
    <property type="evidence" value="ECO:0007669"/>
    <property type="project" value="InterPro"/>
</dbReference>
<organism evidence="2 3">
    <name type="scientific">Legionella fallonii LLAP-10</name>
    <dbReference type="NCBI Taxonomy" id="1212491"/>
    <lineage>
        <taxon>Bacteria</taxon>
        <taxon>Pseudomonadati</taxon>
        <taxon>Pseudomonadota</taxon>
        <taxon>Gammaproteobacteria</taxon>
        <taxon>Legionellales</taxon>
        <taxon>Legionellaceae</taxon>
        <taxon>Legionella</taxon>
    </lineage>
</organism>
<dbReference type="InterPro" id="IPR048521">
    <property type="entry name" value="WipA_Phos"/>
</dbReference>
<reference evidence="3" key="1">
    <citation type="submission" date="2014-09" db="EMBL/GenBank/DDBJ databases">
        <authorList>
            <person name="Gomez-Valero L."/>
        </authorList>
    </citation>
    <scope>NUCLEOTIDE SEQUENCE [LARGE SCALE GENOMIC DNA]</scope>
    <source>
        <strain evidence="3">ATCC700992</strain>
    </source>
</reference>
<sequence length="557" mass="62353">MYDQKLVCHSISNILALPEKGYIPPKEGSSFSAGDTHGNAIALVRYLYEAGIINISQEQYIELIKIYEIDSLIRDRSALNQKVLQRFRDILRDGFSHAHVPNGVTLRCFGDMLADRGSNDLLSLLTLLEMRLAFPELRGVILLSNHDKCLLSNYLRGALAPGKKLTMELSPCNSLTRLKWLIDNHIISYDEVEDMIQKAYLPALKLVDYVRKEDGSIDIMSHAPLTLSAIDKAMHEFLPANHHKDIYASADDVAYVLDQLNIIFSEGLMDKKSPMYQALTTPPSKTNPIYNFIWPRLTDIGPEIEVPSYNCRFRHGHDGSPGEIKIHGVTYIGYNSIFGKTTPQQWRQAENAQLTMSCIGGLSEQKMVGDEMDEAIGEVFNAEMSPTTIILETDTKASLPSDEIGTCYLSNPLSISAFDNSTEVAEQVLMTFKTLSTLSLNNYIKNRGSYTQTELGEKLWTGVASARNYVRGFFKASLVDIPQVPKALELKQHINALTVDNLKDNWPIIAQELIEAGQLTQSGEYVIVTKGIDQYFNTNVLSDHTLKSSIQNSHSFF</sequence>
<proteinExistence type="predicted"/>
<name>A0A098G1U2_9GAMM</name>
<dbReference type="Proteomes" id="UP000032430">
    <property type="component" value="Chromosome I"/>
</dbReference>
<accession>A0A098G1U2</accession>
<evidence type="ECO:0000259" key="1">
    <source>
        <dbReference type="Pfam" id="PF21663"/>
    </source>
</evidence>
<dbReference type="EMBL" id="LN614827">
    <property type="protein sequence ID" value="CEG55939.1"/>
    <property type="molecule type" value="Genomic_DNA"/>
</dbReference>
<evidence type="ECO:0000313" key="2">
    <source>
        <dbReference type="EMBL" id="CEG55939.1"/>
    </source>
</evidence>
<dbReference type="KEGG" id="lfa:LFA_0481"/>
<protein>
    <recommendedName>
        <fullName evidence="1">WipA-like phosphatase domain-containing protein</fullName>
    </recommendedName>
</protein>
<dbReference type="HOGENOM" id="CLU_489001_0_0_6"/>
<evidence type="ECO:0000313" key="3">
    <source>
        <dbReference type="Proteomes" id="UP000032430"/>
    </source>
</evidence>